<sequence>MSTSSSRLSAVLRTDPTVWLSDVSKDRLWKAFIAFWILFILAPPIMLVFISLDTASYVRVPQGLTLAKYDLMLQSDPLITAMERSLKLAVVTMIAAPLLALLAVLSYRKTTYKALFVGAMILPLFVPGVVQGFSLLMLFKQIGFGQAFVATAIGHVIWAFPFAFLVILTSMSTVRDDVLLASADLGANEFETFRHVILPQIRPGVISAVIFSFVLSFNEFSRTVFLQFGQNTIPTYVFAKLQVELSPEVFAIAGLTVVLSFVLIGAAIAVLYRSSSQEATE</sequence>
<dbReference type="AlphaFoldDB" id="A0A6B0SIN9"/>
<feature type="transmembrane region" description="Helical" evidence="8">
    <location>
        <begin position="88"/>
        <end position="107"/>
    </location>
</feature>
<keyword evidence="11" id="KW-1185">Reference proteome</keyword>
<evidence type="ECO:0000313" key="11">
    <source>
        <dbReference type="Proteomes" id="UP000471521"/>
    </source>
</evidence>
<protein>
    <submittedName>
        <fullName evidence="10">ABC transporter permease subunit</fullName>
    </submittedName>
</protein>
<dbReference type="OrthoDB" id="45815at2157"/>
<organism evidence="10 11">
    <name type="scientific">Halobacterium bonnevillei</name>
    <dbReference type="NCBI Taxonomy" id="2692200"/>
    <lineage>
        <taxon>Archaea</taxon>
        <taxon>Methanobacteriati</taxon>
        <taxon>Methanobacteriota</taxon>
        <taxon>Stenosarchaea group</taxon>
        <taxon>Halobacteria</taxon>
        <taxon>Halobacteriales</taxon>
        <taxon>Halobacteriaceae</taxon>
        <taxon>Halobacterium</taxon>
    </lineage>
</organism>
<keyword evidence="4" id="KW-1003">Cell membrane</keyword>
<feature type="transmembrane region" description="Helical" evidence="8">
    <location>
        <begin position="204"/>
        <end position="229"/>
    </location>
</feature>
<evidence type="ECO:0000313" key="10">
    <source>
        <dbReference type="EMBL" id="MXR21578.1"/>
    </source>
</evidence>
<dbReference type="InterPro" id="IPR051789">
    <property type="entry name" value="Bact_Polyamine_Transport"/>
</dbReference>
<dbReference type="GO" id="GO:0055085">
    <property type="term" value="P:transmembrane transport"/>
    <property type="evidence" value="ECO:0007669"/>
    <property type="project" value="InterPro"/>
</dbReference>
<feature type="transmembrane region" description="Helical" evidence="8">
    <location>
        <begin position="145"/>
        <end position="168"/>
    </location>
</feature>
<comment type="similarity">
    <text evidence="2">Belongs to the binding-protein-dependent transport system permease family. CysTW subfamily.</text>
</comment>
<accession>A0A6B0SIN9</accession>
<dbReference type="Gene3D" id="1.10.3720.10">
    <property type="entry name" value="MetI-like"/>
    <property type="match status" value="1"/>
</dbReference>
<dbReference type="EMBL" id="WUUU01000127">
    <property type="protein sequence ID" value="MXR21578.1"/>
    <property type="molecule type" value="Genomic_DNA"/>
</dbReference>
<dbReference type="InterPro" id="IPR000515">
    <property type="entry name" value="MetI-like"/>
</dbReference>
<dbReference type="GO" id="GO:0005886">
    <property type="term" value="C:plasma membrane"/>
    <property type="evidence" value="ECO:0007669"/>
    <property type="project" value="UniProtKB-SubCell"/>
</dbReference>
<gene>
    <name evidence="10" type="ORF">GRX66_13535</name>
</gene>
<keyword evidence="7 8" id="KW-0472">Membrane</keyword>
<dbReference type="PANTHER" id="PTHR43848:SF2">
    <property type="entry name" value="PUTRESCINE TRANSPORT SYSTEM PERMEASE PROTEIN POTI"/>
    <property type="match status" value="1"/>
</dbReference>
<keyword evidence="3 8" id="KW-0813">Transport</keyword>
<dbReference type="InterPro" id="IPR035906">
    <property type="entry name" value="MetI-like_sf"/>
</dbReference>
<keyword evidence="5 8" id="KW-0812">Transmembrane</keyword>
<name>A0A6B0SIN9_9EURY</name>
<feature type="transmembrane region" description="Helical" evidence="8">
    <location>
        <begin position="114"/>
        <end position="139"/>
    </location>
</feature>
<feature type="transmembrane region" description="Helical" evidence="8">
    <location>
        <begin position="31"/>
        <end position="52"/>
    </location>
</feature>
<dbReference type="Proteomes" id="UP000471521">
    <property type="component" value="Unassembled WGS sequence"/>
</dbReference>
<keyword evidence="6 8" id="KW-1133">Transmembrane helix</keyword>
<evidence type="ECO:0000256" key="2">
    <source>
        <dbReference type="ARBA" id="ARBA00007069"/>
    </source>
</evidence>
<dbReference type="PROSITE" id="PS50928">
    <property type="entry name" value="ABC_TM1"/>
    <property type="match status" value="1"/>
</dbReference>
<dbReference type="Pfam" id="PF00528">
    <property type="entry name" value="BPD_transp_1"/>
    <property type="match status" value="1"/>
</dbReference>
<evidence type="ECO:0000256" key="6">
    <source>
        <dbReference type="ARBA" id="ARBA00022989"/>
    </source>
</evidence>
<feature type="domain" description="ABC transmembrane type-1" evidence="9">
    <location>
        <begin position="82"/>
        <end position="267"/>
    </location>
</feature>
<feature type="transmembrane region" description="Helical" evidence="8">
    <location>
        <begin position="249"/>
        <end position="272"/>
    </location>
</feature>
<comment type="caution">
    <text evidence="10">The sequence shown here is derived from an EMBL/GenBank/DDBJ whole genome shotgun (WGS) entry which is preliminary data.</text>
</comment>
<comment type="subcellular location">
    <subcellularLocation>
        <location evidence="1 8">Cell membrane</location>
        <topology evidence="1 8">Multi-pass membrane protein</topology>
    </subcellularLocation>
</comment>
<dbReference type="CDD" id="cd06261">
    <property type="entry name" value="TM_PBP2"/>
    <property type="match status" value="1"/>
</dbReference>
<dbReference type="PANTHER" id="PTHR43848">
    <property type="entry name" value="PUTRESCINE TRANSPORT SYSTEM PERMEASE PROTEIN POTI"/>
    <property type="match status" value="1"/>
</dbReference>
<evidence type="ECO:0000256" key="1">
    <source>
        <dbReference type="ARBA" id="ARBA00004651"/>
    </source>
</evidence>
<reference evidence="10 11" key="1">
    <citation type="submission" date="2019-12" db="EMBL/GenBank/DDBJ databases">
        <title>Isolation and characterization of three novel carbon monoxide-oxidizing members of Halobacteria from salione crusts and soils.</title>
        <authorList>
            <person name="Myers M.R."/>
            <person name="King G.M."/>
        </authorList>
    </citation>
    <scope>NUCLEOTIDE SEQUENCE [LARGE SCALE GENOMIC DNA]</scope>
    <source>
        <strain evidence="10 11">PCN9</strain>
    </source>
</reference>
<evidence type="ECO:0000256" key="7">
    <source>
        <dbReference type="ARBA" id="ARBA00023136"/>
    </source>
</evidence>
<proteinExistence type="inferred from homology"/>
<evidence type="ECO:0000256" key="5">
    <source>
        <dbReference type="ARBA" id="ARBA00022692"/>
    </source>
</evidence>
<evidence type="ECO:0000259" key="9">
    <source>
        <dbReference type="PROSITE" id="PS50928"/>
    </source>
</evidence>
<evidence type="ECO:0000256" key="3">
    <source>
        <dbReference type="ARBA" id="ARBA00022448"/>
    </source>
</evidence>
<dbReference type="RefSeq" id="WP_159527037.1">
    <property type="nucleotide sequence ID" value="NZ_WUUU01000127.1"/>
</dbReference>
<evidence type="ECO:0000256" key="8">
    <source>
        <dbReference type="RuleBase" id="RU363032"/>
    </source>
</evidence>
<dbReference type="SUPFAM" id="SSF161098">
    <property type="entry name" value="MetI-like"/>
    <property type="match status" value="1"/>
</dbReference>
<evidence type="ECO:0000256" key="4">
    <source>
        <dbReference type="ARBA" id="ARBA00022475"/>
    </source>
</evidence>